<dbReference type="InterPro" id="IPR019644">
    <property type="entry name" value="DUF2508"/>
</dbReference>
<dbReference type="RefSeq" id="WP_092563049.1">
    <property type="nucleotide sequence ID" value="NZ_FOYZ01000015.1"/>
</dbReference>
<dbReference type="Pfam" id="PF10704">
    <property type="entry name" value="DUF2508"/>
    <property type="match status" value="1"/>
</dbReference>
<gene>
    <name evidence="1" type="ORF">SAMN05661086_03222</name>
</gene>
<evidence type="ECO:0000313" key="1">
    <source>
        <dbReference type="EMBL" id="SFS01308.1"/>
    </source>
</evidence>
<dbReference type="AlphaFoldDB" id="A0A1I6LDF9"/>
<protein>
    <recommendedName>
        <fullName evidence="3">DUF2508 domain-containing protein</fullName>
    </recommendedName>
</protein>
<keyword evidence="2" id="KW-1185">Reference proteome</keyword>
<reference evidence="1 2" key="1">
    <citation type="submission" date="2016-10" db="EMBL/GenBank/DDBJ databases">
        <authorList>
            <person name="de Groot N.N."/>
        </authorList>
    </citation>
    <scope>NUCLEOTIDE SEQUENCE [LARGE SCALE GENOMIC DNA]</scope>
    <source>
        <strain evidence="1 2">743A</strain>
    </source>
</reference>
<evidence type="ECO:0000313" key="2">
    <source>
        <dbReference type="Proteomes" id="UP000199659"/>
    </source>
</evidence>
<name>A0A1I6LDF9_9FIRM</name>
<accession>A0A1I6LDF9</accession>
<sequence length="78" mass="9310">MKLFKQQISHHREQELLTDQIHKTQIALETAYSNFDNVLEPELIDSFIYEVNAIQQRYQYLIQQAKKLEAQLQKSYPA</sequence>
<dbReference type="Proteomes" id="UP000199659">
    <property type="component" value="Unassembled WGS sequence"/>
</dbReference>
<evidence type="ECO:0008006" key="3">
    <source>
        <dbReference type="Google" id="ProtNLM"/>
    </source>
</evidence>
<dbReference type="EMBL" id="FOYZ01000015">
    <property type="protein sequence ID" value="SFS01308.1"/>
    <property type="molecule type" value="Genomic_DNA"/>
</dbReference>
<dbReference type="STRING" id="37658.SAMN05661086_03222"/>
<organism evidence="1 2">
    <name type="scientific">Anaeromicropila populeti</name>
    <dbReference type="NCBI Taxonomy" id="37658"/>
    <lineage>
        <taxon>Bacteria</taxon>
        <taxon>Bacillati</taxon>
        <taxon>Bacillota</taxon>
        <taxon>Clostridia</taxon>
        <taxon>Lachnospirales</taxon>
        <taxon>Lachnospiraceae</taxon>
        <taxon>Anaeromicropila</taxon>
    </lineage>
</organism>
<dbReference type="OrthoDB" id="1809893at2"/>
<proteinExistence type="predicted"/>